<dbReference type="FunFam" id="2.30.30.40:FF:000157">
    <property type="entry name" value="adapter molecule crk isoform X1"/>
    <property type="match status" value="1"/>
</dbReference>
<dbReference type="GO" id="GO:0030971">
    <property type="term" value="F:receptor tyrosine kinase binding"/>
    <property type="evidence" value="ECO:0007669"/>
    <property type="project" value="TreeGrafter"/>
</dbReference>
<evidence type="ECO:0000313" key="18">
    <source>
        <dbReference type="Proteomes" id="UP000472263"/>
    </source>
</evidence>
<comment type="similarity">
    <text evidence="3">Belongs to the CRK family.</text>
</comment>
<keyword evidence="4 14" id="KW-0728">SH3 domain</keyword>
<keyword evidence="9 13" id="KW-0727">SH2 domain</keyword>
<keyword evidence="8" id="KW-0677">Repeat</keyword>
<dbReference type="Gene3D" id="2.30.30.40">
    <property type="entry name" value="SH3 Domains"/>
    <property type="match status" value="2"/>
</dbReference>
<dbReference type="InterPro" id="IPR036028">
    <property type="entry name" value="SH3-like_dom_sf"/>
</dbReference>
<comment type="subcellular location">
    <subcellularLocation>
        <location evidence="1">Cell membrane</location>
    </subcellularLocation>
    <subcellularLocation>
        <location evidence="2">Cytoplasm</location>
    </subcellularLocation>
</comment>
<dbReference type="FunFam" id="2.30.30.40:FF:000065">
    <property type="entry name" value="adapter molecule crk isoform X1"/>
    <property type="match status" value="1"/>
</dbReference>
<dbReference type="AlphaFoldDB" id="A0A667Z8I7"/>
<dbReference type="GO" id="GO:0007520">
    <property type="term" value="P:myoblast fusion"/>
    <property type="evidence" value="ECO:0007669"/>
    <property type="project" value="Ensembl"/>
</dbReference>
<evidence type="ECO:0000256" key="3">
    <source>
        <dbReference type="ARBA" id="ARBA00009756"/>
    </source>
</evidence>
<dbReference type="Pfam" id="PF00018">
    <property type="entry name" value="SH3_1"/>
    <property type="match status" value="1"/>
</dbReference>
<evidence type="ECO:0000256" key="7">
    <source>
        <dbReference type="ARBA" id="ARBA00022553"/>
    </source>
</evidence>
<dbReference type="InParanoid" id="A0A667Z8I7"/>
<dbReference type="InterPro" id="IPR000980">
    <property type="entry name" value="SH2"/>
</dbReference>
<dbReference type="InterPro" id="IPR035457">
    <property type="entry name" value="CRK_SH3_N"/>
</dbReference>
<dbReference type="PANTHER" id="PTHR19969">
    <property type="entry name" value="SH2-SH3 ADAPTOR PROTEIN-RELATED"/>
    <property type="match status" value="1"/>
</dbReference>
<dbReference type="FunFam" id="3.30.505.10:FF:000026">
    <property type="entry name" value="adapter molecule crk isoform X1"/>
    <property type="match status" value="1"/>
</dbReference>
<evidence type="ECO:0000256" key="13">
    <source>
        <dbReference type="PROSITE-ProRule" id="PRU00191"/>
    </source>
</evidence>
<keyword evidence="11" id="KW-0449">Lipoprotein</keyword>
<evidence type="ECO:0000256" key="11">
    <source>
        <dbReference type="ARBA" id="ARBA00023288"/>
    </source>
</evidence>
<dbReference type="InterPro" id="IPR051184">
    <property type="entry name" value="Tyrosine-phos_adapter"/>
</dbReference>
<dbReference type="InterPro" id="IPR036860">
    <property type="entry name" value="SH2_dom_sf"/>
</dbReference>
<dbReference type="Pfam" id="PF07653">
    <property type="entry name" value="SH3_2"/>
    <property type="match status" value="1"/>
</dbReference>
<evidence type="ECO:0000313" key="17">
    <source>
        <dbReference type="Ensembl" id="ENSMMDP00005036637.1"/>
    </source>
</evidence>
<feature type="domain" description="SH3" evidence="16">
    <location>
        <begin position="249"/>
        <end position="310"/>
    </location>
</feature>
<dbReference type="FunCoup" id="A0A667Z8I7">
    <property type="interactions" value="1495"/>
</dbReference>
<gene>
    <name evidence="17" type="primary">crk</name>
</gene>
<dbReference type="SUPFAM" id="SSF50044">
    <property type="entry name" value="SH3-domain"/>
    <property type="match status" value="2"/>
</dbReference>
<evidence type="ECO:0000256" key="6">
    <source>
        <dbReference type="ARBA" id="ARBA00022490"/>
    </source>
</evidence>
<dbReference type="GO" id="GO:2000145">
    <property type="term" value="P:regulation of cell motility"/>
    <property type="evidence" value="ECO:0007669"/>
    <property type="project" value="UniProtKB-ARBA"/>
</dbReference>
<evidence type="ECO:0000256" key="12">
    <source>
        <dbReference type="ARBA" id="ARBA00039213"/>
    </source>
</evidence>
<dbReference type="PRINTS" id="PR00401">
    <property type="entry name" value="SH2DOMAIN"/>
</dbReference>
<dbReference type="CDD" id="cd11758">
    <property type="entry name" value="SH3_CRK_N"/>
    <property type="match status" value="1"/>
</dbReference>
<reference evidence="17" key="2">
    <citation type="submission" date="2025-08" db="UniProtKB">
        <authorList>
            <consortium name="Ensembl"/>
        </authorList>
    </citation>
    <scope>IDENTIFICATION</scope>
</reference>
<organism evidence="17 18">
    <name type="scientific">Myripristis murdjan</name>
    <name type="common">pinecone soldierfish</name>
    <dbReference type="NCBI Taxonomy" id="586833"/>
    <lineage>
        <taxon>Eukaryota</taxon>
        <taxon>Metazoa</taxon>
        <taxon>Chordata</taxon>
        <taxon>Craniata</taxon>
        <taxon>Vertebrata</taxon>
        <taxon>Euteleostomi</taxon>
        <taxon>Actinopterygii</taxon>
        <taxon>Neopterygii</taxon>
        <taxon>Teleostei</taxon>
        <taxon>Neoteleostei</taxon>
        <taxon>Acanthomorphata</taxon>
        <taxon>Holocentriformes</taxon>
        <taxon>Holocentridae</taxon>
        <taxon>Myripristis</taxon>
    </lineage>
</organism>
<keyword evidence="10" id="KW-0472">Membrane</keyword>
<dbReference type="PANTHER" id="PTHR19969:SF8">
    <property type="entry name" value="ADAPTER MOLECULE CRK"/>
    <property type="match status" value="1"/>
</dbReference>
<dbReference type="OrthoDB" id="9204160at2759"/>
<dbReference type="GO" id="GO:0010842">
    <property type="term" value="P:retina layer formation"/>
    <property type="evidence" value="ECO:0007669"/>
    <property type="project" value="Ensembl"/>
</dbReference>
<dbReference type="GO" id="GO:0035591">
    <property type="term" value="F:signaling adaptor activity"/>
    <property type="evidence" value="ECO:0007669"/>
    <property type="project" value="TreeGrafter"/>
</dbReference>
<evidence type="ECO:0000259" key="15">
    <source>
        <dbReference type="PROSITE" id="PS50001"/>
    </source>
</evidence>
<dbReference type="CDD" id="cd11759">
    <property type="entry name" value="SH3_CRK_C"/>
    <property type="match status" value="1"/>
</dbReference>
<dbReference type="GO" id="GO:0005886">
    <property type="term" value="C:plasma membrane"/>
    <property type="evidence" value="ECO:0007669"/>
    <property type="project" value="UniProtKB-SubCell"/>
</dbReference>
<dbReference type="PRINTS" id="PR00452">
    <property type="entry name" value="SH3DOMAIN"/>
</dbReference>
<evidence type="ECO:0000256" key="4">
    <source>
        <dbReference type="ARBA" id="ARBA00022443"/>
    </source>
</evidence>
<keyword evidence="5" id="KW-1003">Cell membrane</keyword>
<name>A0A667Z8I7_9TELE</name>
<dbReference type="Proteomes" id="UP000472263">
    <property type="component" value="Chromosome 13"/>
</dbReference>
<evidence type="ECO:0000259" key="16">
    <source>
        <dbReference type="PROSITE" id="PS50002"/>
    </source>
</evidence>
<feature type="domain" description="SH2" evidence="15">
    <location>
        <begin position="13"/>
        <end position="111"/>
    </location>
</feature>
<evidence type="ECO:0000256" key="10">
    <source>
        <dbReference type="ARBA" id="ARBA00023136"/>
    </source>
</evidence>
<dbReference type="SUPFAM" id="SSF55550">
    <property type="entry name" value="SH2 domain"/>
    <property type="match status" value="1"/>
</dbReference>
<reference evidence="17" key="1">
    <citation type="submission" date="2019-06" db="EMBL/GenBank/DDBJ databases">
        <authorList>
            <consortium name="Wellcome Sanger Institute Data Sharing"/>
        </authorList>
    </citation>
    <scope>NUCLEOTIDE SEQUENCE [LARGE SCALE GENOMIC DNA]</scope>
</reference>
<protein>
    <recommendedName>
        <fullName evidence="12">Adapter molecule crk</fullName>
    </recommendedName>
</protein>
<dbReference type="GeneTree" id="ENSGT00820000127055"/>
<accession>A0A667Z8I7</accession>
<dbReference type="InterPro" id="IPR001452">
    <property type="entry name" value="SH3_domain"/>
</dbReference>
<dbReference type="SMART" id="SM00326">
    <property type="entry name" value="SH3"/>
    <property type="match status" value="2"/>
</dbReference>
<proteinExistence type="inferred from homology"/>
<evidence type="ECO:0000256" key="1">
    <source>
        <dbReference type="ARBA" id="ARBA00004236"/>
    </source>
</evidence>
<dbReference type="SMART" id="SM00252">
    <property type="entry name" value="SH2"/>
    <property type="match status" value="1"/>
</dbReference>
<feature type="domain" description="SH3" evidence="16">
    <location>
        <begin position="135"/>
        <end position="195"/>
    </location>
</feature>
<keyword evidence="7" id="KW-0597">Phosphoprotein</keyword>
<dbReference type="Pfam" id="PF00017">
    <property type="entry name" value="SH2"/>
    <property type="match status" value="1"/>
</dbReference>
<reference evidence="17" key="3">
    <citation type="submission" date="2025-09" db="UniProtKB">
        <authorList>
            <consortium name="Ensembl"/>
        </authorList>
    </citation>
    <scope>IDENTIFICATION</scope>
</reference>
<dbReference type="InterPro" id="IPR035458">
    <property type="entry name" value="CRK_SH3_C"/>
</dbReference>
<keyword evidence="18" id="KW-1185">Reference proteome</keyword>
<dbReference type="PROSITE" id="PS50002">
    <property type="entry name" value="SH3"/>
    <property type="match status" value="2"/>
</dbReference>
<evidence type="ECO:0000256" key="2">
    <source>
        <dbReference type="ARBA" id="ARBA00004496"/>
    </source>
</evidence>
<dbReference type="Gene3D" id="3.30.505.10">
    <property type="entry name" value="SH2 domain"/>
    <property type="match status" value="1"/>
</dbReference>
<evidence type="ECO:0000256" key="14">
    <source>
        <dbReference type="PROSITE-ProRule" id="PRU00192"/>
    </source>
</evidence>
<evidence type="ECO:0000256" key="8">
    <source>
        <dbReference type="ARBA" id="ARBA00022737"/>
    </source>
</evidence>
<dbReference type="Ensembl" id="ENSMMDT00005037425.1">
    <property type="protein sequence ID" value="ENSMMDP00005036637.1"/>
    <property type="gene ID" value="ENSMMDG00005017139.1"/>
</dbReference>
<sequence>MAGNFDAEDRGSWYWGRLSRQEAVSLLQGQRHGVFLVRDSITSPGDYVLSVSENSKVSHYIINSISNNRQSGPGLAPPRFRIGDQEFEALPALLEFYKIHYLDTTTLIEPINKSKHSSFISTNSIVPGGGPPQRLEDEFVRALFDFPGNDEEDLPFRKGDILRVLEKPEEQWWNAQNSDGRAGMIPVPYVEKYRPASPSSVAGPGVPGGPPGGMGMLGNSDGTAAQSGAPLLGDPSQYAQPTPLPNLQNGPVYARAIQKRVPNAYDKTALALEVGDMVKVTKINVNGQWEGECKGKRGHFPFTHVKLLDQHNPNPEDELS</sequence>
<evidence type="ECO:0000256" key="5">
    <source>
        <dbReference type="ARBA" id="ARBA00022475"/>
    </source>
</evidence>
<dbReference type="GO" id="GO:0005737">
    <property type="term" value="C:cytoplasm"/>
    <property type="evidence" value="ECO:0007669"/>
    <property type="project" value="UniProtKB-SubCell"/>
</dbReference>
<dbReference type="GO" id="GO:1902531">
    <property type="term" value="P:regulation of intracellular signal transduction"/>
    <property type="evidence" value="ECO:0007669"/>
    <property type="project" value="UniProtKB-ARBA"/>
</dbReference>
<dbReference type="GO" id="GO:0007167">
    <property type="term" value="P:enzyme-linked receptor protein signaling pathway"/>
    <property type="evidence" value="ECO:0007669"/>
    <property type="project" value="TreeGrafter"/>
</dbReference>
<dbReference type="CDD" id="cd09926">
    <property type="entry name" value="SH2_CRK_like"/>
    <property type="match status" value="1"/>
</dbReference>
<keyword evidence="6" id="KW-0963">Cytoplasm</keyword>
<evidence type="ECO:0000256" key="9">
    <source>
        <dbReference type="ARBA" id="ARBA00022999"/>
    </source>
</evidence>
<dbReference type="GO" id="GO:0016477">
    <property type="term" value="P:cell migration"/>
    <property type="evidence" value="ECO:0007669"/>
    <property type="project" value="TreeGrafter"/>
</dbReference>
<dbReference type="PROSITE" id="PS50001">
    <property type="entry name" value="SH2"/>
    <property type="match status" value="1"/>
</dbReference>